<feature type="transmembrane region" description="Helical" evidence="1">
    <location>
        <begin position="76"/>
        <end position="95"/>
    </location>
</feature>
<reference evidence="3 4" key="1">
    <citation type="submission" date="2020-02" db="EMBL/GenBank/DDBJ databases">
        <authorList>
            <person name="Ma Q."/>
            <person name="Huang Y."/>
            <person name="Song X."/>
            <person name="Pei D."/>
        </authorList>
    </citation>
    <scope>NUCLEOTIDE SEQUENCE [LARGE SCALE GENOMIC DNA]</scope>
    <source>
        <strain evidence="3">Sxm20200214</strain>
        <tissue evidence="3">Leaf</tissue>
    </source>
</reference>
<dbReference type="Proteomes" id="UP000886595">
    <property type="component" value="Unassembled WGS sequence"/>
</dbReference>
<evidence type="ECO:0000313" key="4">
    <source>
        <dbReference type="Proteomes" id="UP000886595"/>
    </source>
</evidence>
<keyword evidence="4" id="KW-1185">Reference proteome</keyword>
<dbReference type="AlphaFoldDB" id="A0A8X7PGV5"/>
<comment type="caution">
    <text evidence="3">The sequence shown here is derived from an EMBL/GenBank/DDBJ whole genome shotgun (WGS) entry which is preliminary data.</text>
</comment>
<gene>
    <name evidence="3" type="ORF">Bca52824_080464</name>
</gene>
<dbReference type="InterPro" id="IPR026960">
    <property type="entry name" value="RVT-Znf"/>
</dbReference>
<dbReference type="PANTHER" id="PTHR33116">
    <property type="entry name" value="REVERSE TRANSCRIPTASE ZINC-BINDING DOMAIN-CONTAINING PROTEIN-RELATED-RELATED"/>
    <property type="match status" value="1"/>
</dbReference>
<evidence type="ECO:0000313" key="3">
    <source>
        <dbReference type="EMBL" id="KAG2250328.1"/>
    </source>
</evidence>
<dbReference type="EMBL" id="JAAMPC010000016">
    <property type="protein sequence ID" value="KAG2250328.1"/>
    <property type="molecule type" value="Genomic_DNA"/>
</dbReference>
<feature type="domain" description="Reverse transcriptase zinc-binding" evidence="2">
    <location>
        <begin position="290"/>
        <end position="374"/>
    </location>
</feature>
<keyword evidence="1" id="KW-0472">Membrane</keyword>
<keyword evidence="1" id="KW-1133">Transmembrane helix</keyword>
<dbReference type="OrthoDB" id="1109891at2759"/>
<name>A0A8X7PGV5_BRACI</name>
<keyword evidence="1" id="KW-0812">Transmembrane</keyword>
<accession>A0A8X7PGV5</accession>
<evidence type="ECO:0000259" key="2">
    <source>
        <dbReference type="Pfam" id="PF13966"/>
    </source>
</evidence>
<dbReference type="PANTHER" id="PTHR33116:SF76">
    <property type="entry name" value="DUF4283 DOMAIN-CONTAINING PROTEIN"/>
    <property type="match status" value="1"/>
</dbReference>
<evidence type="ECO:0000256" key="1">
    <source>
        <dbReference type="SAM" id="Phobius"/>
    </source>
</evidence>
<proteinExistence type="predicted"/>
<protein>
    <recommendedName>
        <fullName evidence="2">Reverse transcriptase zinc-binding domain-containing protein</fullName>
    </recommendedName>
</protein>
<dbReference type="Pfam" id="PF13966">
    <property type="entry name" value="zf-RVT"/>
    <property type="match status" value="1"/>
</dbReference>
<sequence length="470" mass="54373">MNRDKTQLFHAGLTQEETNELSAYSFSTGSLPIRYLGLLLMHRKLKISEYSPLIDKLNGNFNFWATKSLSFAGRAMLLKTVITGMVVFWISTFFLPKGCIRRTESLCSRFLWSGSIDRRAQNKVSWKIVCLPKDEGGIGLRSFRCWNTTLLLRFIWLLFSGSDSLWVAWNKTHHCRTSYHFWVQQESPMQTWNWHCLLRLRDLASRFLLSKIKNGQDTSFWFDIWTPLGPLINVLAPADSGLQSQLLLPHPRSDDEVTLHTYLFTLAMPSMELGPDSFSWVTGAVSSSFYSSSKTWDVLRPKGAIQRTAKRIWFPGATPKHAFHLWVTNLNRLPTRDRLLSWGMPVSPSCCICSNRPESRDHLMLSCSYVLILWAEVRFRLQCTVPTFNTWSELMEWTCLSTVGAPSVLKMLVTQALVYSVWRQRNNMLHNQSLSPPLVEFKDVNRQVINSINAQRNKKKFKDLMCRWLL</sequence>
<organism evidence="3 4">
    <name type="scientific">Brassica carinata</name>
    <name type="common">Ethiopian mustard</name>
    <name type="synonym">Abyssinian cabbage</name>
    <dbReference type="NCBI Taxonomy" id="52824"/>
    <lineage>
        <taxon>Eukaryota</taxon>
        <taxon>Viridiplantae</taxon>
        <taxon>Streptophyta</taxon>
        <taxon>Embryophyta</taxon>
        <taxon>Tracheophyta</taxon>
        <taxon>Spermatophyta</taxon>
        <taxon>Magnoliopsida</taxon>
        <taxon>eudicotyledons</taxon>
        <taxon>Gunneridae</taxon>
        <taxon>Pentapetalae</taxon>
        <taxon>rosids</taxon>
        <taxon>malvids</taxon>
        <taxon>Brassicales</taxon>
        <taxon>Brassicaceae</taxon>
        <taxon>Brassiceae</taxon>
        <taxon>Brassica</taxon>
    </lineage>
</organism>